<feature type="compositionally biased region" description="Basic and acidic residues" evidence="1">
    <location>
        <begin position="259"/>
        <end position="280"/>
    </location>
</feature>
<feature type="compositionally biased region" description="Acidic residues" evidence="1">
    <location>
        <begin position="320"/>
        <end position="332"/>
    </location>
</feature>
<sequence>SHCAPSPSLHSVPSVALCLYQSLCVLSSFLVSYGFSTSSFISGLQPSRYKLDSASLLRSSCLARSRACAVPVRIIQNEEIVAGDDGPKLRRGQRETPAGSLRQGEAEAVQVGRRAAVALLLPCARRRRPAPELLRGRPPPAAVGIAEGATLVERRGRRRRPARGAGARRAGRRGCGGGDQEGGLRSGVRAAAPVPLAAGRRHGDDAGREQRAIQGQHPTRNPTGHAAVHGGARDPRTAAPTGFVYGRRWIATRPSGSGPRRDGARCADDDGRVARGDVGRRRARQAHGQVSARGDENTGLGKPATAKGGAANEGGRGQGGEDEATGAGEDGEQAGLGAGGCEGEARAGGGQAEPARRAGRQGGRAQADRPPAVLLLRVLAQAAADVQMRADRGGCGTAVHTDAVQSFSQLSC</sequence>
<dbReference type="Gramene" id="Zm00001eb184010_T005">
    <property type="protein sequence ID" value="Zm00001eb184010_P005"/>
    <property type="gene ID" value="Zm00001eb184010"/>
</dbReference>
<dbReference type="Proteomes" id="UP000007305">
    <property type="component" value="Chromosome 4"/>
</dbReference>
<reference evidence="3" key="1">
    <citation type="journal article" date="2009" name="Science">
        <title>The B73 maize genome: complexity, diversity, and dynamics.</title>
        <authorList>
            <person name="Schnable P.S."/>
            <person name="Ware D."/>
            <person name="Fulton R.S."/>
            <person name="Stein J.C."/>
            <person name="Wei F."/>
            <person name="Pasternak S."/>
            <person name="Liang C."/>
            <person name="Zhang J."/>
            <person name="Fulton L."/>
            <person name="Graves T.A."/>
            <person name="Minx P."/>
            <person name="Reily A.D."/>
            <person name="Courtney L."/>
            <person name="Kruchowski S.S."/>
            <person name="Tomlinson C."/>
            <person name="Strong C."/>
            <person name="Delehaunty K."/>
            <person name="Fronick C."/>
            <person name="Courtney B."/>
            <person name="Rock S.M."/>
            <person name="Belter E."/>
            <person name="Du F."/>
            <person name="Kim K."/>
            <person name="Abbott R.M."/>
            <person name="Cotton M."/>
            <person name="Levy A."/>
            <person name="Marchetto P."/>
            <person name="Ochoa K."/>
            <person name="Jackson S.M."/>
            <person name="Gillam B."/>
            <person name="Chen W."/>
            <person name="Yan L."/>
            <person name="Higginbotham J."/>
            <person name="Cardenas M."/>
            <person name="Waligorski J."/>
            <person name="Applebaum E."/>
            <person name="Phelps L."/>
            <person name="Falcone J."/>
            <person name="Kanchi K."/>
            <person name="Thane T."/>
            <person name="Scimone A."/>
            <person name="Thane N."/>
            <person name="Henke J."/>
            <person name="Wang T."/>
            <person name="Ruppert J."/>
            <person name="Shah N."/>
            <person name="Rotter K."/>
            <person name="Hodges J."/>
            <person name="Ingenthron E."/>
            <person name="Cordes M."/>
            <person name="Kohlberg S."/>
            <person name="Sgro J."/>
            <person name="Delgado B."/>
            <person name="Mead K."/>
            <person name="Chinwalla A."/>
            <person name="Leonard S."/>
            <person name="Crouse K."/>
            <person name="Collura K."/>
            <person name="Kudrna D."/>
            <person name="Currie J."/>
            <person name="He R."/>
            <person name="Angelova A."/>
            <person name="Rajasekar S."/>
            <person name="Mueller T."/>
            <person name="Lomeli R."/>
            <person name="Scara G."/>
            <person name="Ko A."/>
            <person name="Delaney K."/>
            <person name="Wissotski M."/>
            <person name="Lopez G."/>
            <person name="Campos D."/>
            <person name="Braidotti M."/>
            <person name="Ashley E."/>
            <person name="Golser W."/>
            <person name="Kim H."/>
            <person name="Lee S."/>
            <person name="Lin J."/>
            <person name="Dujmic Z."/>
            <person name="Kim W."/>
            <person name="Talag J."/>
            <person name="Zuccolo A."/>
            <person name="Fan C."/>
            <person name="Sebastian A."/>
            <person name="Kramer M."/>
            <person name="Spiegel L."/>
            <person name="Nascimento L."/>
            <person name="Zutavern T."/>
            <person name="Miller B."/>
            <person name="Ambroise C."/>
            <person name="Muller S."/>
            <person name="Spooner W."/>
            <person name="Narechania A."/>
            <person name="Ren L."/>
            <person name="Wei S."/>
            <person name="Kumari S."/>
            <person name="Faga B."/>
            <person name="Levy M.J."/>
            <person name="McMahan L."/>
            <person name="Van Buren P."/>
            <person name="Vaughn M.W."/>
            <person name="Ying K."/>
            <person name="Yeh C.-T."/>
            <person name="Emrich S.J."/>
            <person name="Jia Y."/>
            <person name="Kalyanaraman A."/>
            <person name="Hsia A.-P."/>
            <person name="Barbazuk W.B."/>
            <person name="Baucom R.S."/>
            <person name="Brutnell T.P."/>
            <person name="Carpita N.C."/>
            <person name="Chaparro C."/>
            <person name="Chia J.-M."/>
            <person name="Deragon J.-M."/>
            <person name="Estill J.C."/>
            <person name="Fu Y."/>
            <person name="Jeddeloh J.A."/>
            <person name="Han Y."/>
            <person name="Lee H."/>
            <person name="Li P."/>
            <person name="Lisch D.R."/>
            <person name="Liu S."/>
            <person name="Liu Z."/>
            <person name="Nagel D.H."/>
            <person name="McCann M.C."/>
            <person name="SanMiguel P."/>
            <person name="Myers A.M."/>
            <person name="Nettleton D."/>
            <person name="Nguyen J."/>
            <person name="Penning B.W."/>
            <person name="Ponnala L."/>
            <person name="Schneider K.L."/>
            <person name="Schwartz D.C."/>
            <person name="Sharma A."/>
            <person name="Soderlund C."/>
            <person name="Springer N.M."/>
            <person name="Sun Q."/>
            <person name="Wang H."/>
            <person name="Waterman M."/>
            <person name="Westerman R."/>
            <person name="Wolfgruber T.K."/>
            <person name="Yang L."/>
            <person name="Yu Y."/>
            <person name="Zhang L."/>
            <person name="Zhou S."/>
            <person name="Zhu Q."/>
            <person name="Bennetzen J.L."/>
            <person name="Dawe R.K."/>
            <person name="Jiang J."/>
            <person name="Jiang N."/>
            <person name="Presting G.G."/>
            <person name="Wessler S.R."/>
            <person name="Aluru S."/>
            <person name="Martienssen R.A."/>
            <person name="Clifton S.W."/>
            <person name="McCombie W.R."/>
            <person name="Wing R.A."/>
            <person name="Wilson R.K."/>
        </authorList>
    </citation>
    <scope>NUCLEOTIDE SEQUENCE [LARGE SCALE GENOMIC DNA]</scope>
    <source>
        <strain evidence="3">cv. B73</strain>
    </source>
</reference>
<feature type="compositionally biased region" description="Gly residues" evidence="1">
    <location>
        <begin position="173"/>
        <end position="185"/>
    </location>
</feature>
<evidence type="ECO:0000313" key="2">
    <source>
        <dbReference type="EnsemblPlants" id="Zm00001eb184010_P005"/>
    </source>
</evidence>
<evidence type="ECO:0000256" key="1">
    <source>
        <dbReference type="SAM" id="MobiDB-lite"/>
    </source>
</evidence>
<evidence type="ECO:0000313" key="3">
    <source>
        <dbReference type="Proteomes" id="UP000007305"/>
    </source>
</evidence>
<feature type="region of interest" description="Disordered" evidence="1">
    <location>
        <begin position="85"/>
        <end position="105"/>
    </location>
</feature>
<feature type="compositionally biased region" description="Basic and acidic residues" evidence="1">
    <location>
        <begin position="85"/>
        <end position="94"/>
    </location>
</feature>
<gene>
    <name evidence="2" type="primary">LOC100279585</name>
</gene>
<accession>A0A804NT14</accession>
<keyword evidence="3" id="KW-1185">Reference proteome</keyword>
<protein>
    <submittedName>
        <fullName evidence="2">Uncharacterized protein</fullName>
    </submittedName>
</protein>
<feature type="region of interest" description="Disordered" evidence="1">
    <location>
        <begin position="153"/>
        <end position="369"/>
    </location>
</feature>
<name>A0A804NT14_MAIZE</name>
<dbReference type="EnsemblPlants" id="Zm00001eb184010_T005">
    <property type="protein sequence ID" value="Zm00001eb184010_P005"/>
    <property type="gene ID" value="Zm00001eb184010"/>
</dbReference>
<feature type="compositionally biased region" description="Basic and acidic residues" evidence="1">
    <location>
        <begin position="201"/>
        <end position="211"/>
    </location>
</feature>
<feature type="compositionally biased region" description="Gly residues" evidence="1">
    <location>
        <begin position="334"/>
        <end position="351"/>
    </location>
</feature>
<reference evidence="2" key="2">
    <citation type="submission" date="2019-07" db="EMBL/GenBank/DDBJ databases">
        <authorList>
            <person name="Seetharam A."/>
            <person name="Woodhouse M."/>
            <person name="Cannon E."/>
        </authorList>
    </citation>
    <scope>NUCLEOTIDE SEQUENCE [LARGE SCALE GENOMIC DNA]</scope>
    <source>
        <strain evidence="2">cv. B73</strain>
    </source>
</reference>
<proteinExistence type="predicted"/>
<organism evidence="2 3">
    <name type="scientific">Zea mays</name>
    <name type="common">Maize</name>
    <dbReference type="NCBI Taxonomy" id="4577"/>
    <lineage>
        <taxon>Eukaryota</taxon>
        <taxon>Viridiplantae</taxon>
        <taxon>Streptophyta</taxon>
        <taxon>Embryophyta</taxon>
        <taxon>Tracheophyta</taxon>
        <taxon>Spermatophyta</taxon>
        <taxon>Magnoliopsida</taxon>
        <taxon>Liliopsida</taxon>
        <taxon>Poales</taxon>
        <taxon>Poaceae</taxon>
        <taxon>PACMAD clade</taxon>
        <taxon>Panicoideae</taxon>
        <taxon>Andropogonodae</taxon>
        <taxon>Andropogoneae</taxon>
        <taxon>Tripsacinae</taxon>
        <taxon>Zea</taxon>
    </lineage>
</organism>
<dbReference type="AlphaFoldDB" id="A0A804NT14"/>
<reference evidence="2" key="3">
    <citation type="submission" date="2021-05" db="UniProtKB">
        <authorList>
            <consortium name="EnsemblPlants"/>
        </authorList>
    </citation>
    <scope>IDENTIFICATION</scope>
    <source>
        <strain evidence="2">cv. B73</strain>
    </source>
</reference>